<gene>
    <name evidence="4 6" type="primary">lptA</name>
    <name evidence="6" type="ORF">V6256_03745</name>
</gene>
<evidence type="ECO:0000256" key="4">
    <source>
        <dbReference type="HAMAP-Rule" id="MF_01914"/>
    </source>
</evidence>
<keyword evidence="1 4" id="KW-0813">Transport</keyword>
<dbReference type="Gene3D" id="2.60.450.10">
    <property type="entry name" value="Lipopolysaccharide (LPS) transport protein A like domain"/>
    <property type="match status" value="1"/>
</dbReference>
<keyword evidence="7" id="KW-1185">Reference proteome</keyword>
<evidence type="ECO:0000256" key="3">
    <source>
        <dbReference type="ARBA" id="ARBA00022764"/>
    </source>
</evidence>
<accession>A0ABU9GN35</accession>
<comment type="subunit">
    <text evidence="4">Component of the lipopolysaccharide transport and assembly complex.</text>
</comment>
<comment type="similarity">
    <text evidence="4">Belongs to the LptA family.</text>
</comment>
<dbReference type="EMBL" id="JBAKAZ010000008">
    <property type="protein sequence ID" value="MEL0628713.1"/>
    <property type="molecule type" value="Genomic_DNA"/>
</dbReference>
<dbReference type="Pfam" id="PF03968">
    <property type="entry name" value="LptD_N"/>
    <property type="match status" value="1"/>
</dbReference>
<dbReference type="NCBIfam" id="TIGR03002">
    <property type="entry name" value="outer_YhbN_LptA"/>
    <property type="match status" value="1"/>
</dbReference>
<evidence type="ECO:0000313" key="6">
    <source>
        <dbReference type="EMBL" id="MEL0628713.1"/>
    </source>
</evidence>
<dbReference type="InterPro" id="IPR005653">
    <property type="entry name" value="OstA-like_N"/>
</dbReference>
<comment type="function">
    <text evidence="4">Involved in the assembly of lipopolysaccharide (LPS). Required for the translocation of LPS from the inner membrane to the outer membrane. May form a bridge between the inner membrane and the outer membrane, via interactions with LptC and LptD, thereby facilitating LPS transfer across the periplasm.</text>
</comment>
<protein>
    <recommendedName>
        <fullName evidence="4">Lipopolysaccharide export system protein LptA</fullName>
    </recommendedName>
</protein>
<keyword evidence="3 4" id="KW-0574">Periplasm</keyword>
<dbReference type="HAMAP" id="MF_01914">
    <property type="entry name" value="LPS_assembly_LptA"/>
    <property type="match status" value="1"/>
</dbReference>
<reference evidence="6 7" key="1">
    <citation type="submission" date="2024-02" db="EMBL/GenBank/DDBJ databases">
        <title>Bacteria isolated from the canopy kelp, Nereocystis luetkeana.</title>
        <authorList>
            <person name="Pfister C.A."/>
            <person name="Younker I.T."/>
            <person name="Light S.H."/>
        </authorList>
    </citation>
    <scope>NUCLEOTIDE SEQUENCE [LARGE SCALE GENOMIC DNA]</scope>
    <source>
        <strain evidence="6 7">TI.1.05</strain>
    </source>
</reference>
<comment type="subcellular location">
    <subcellularLocation>
        <location evidence="4">Periplasm</location>
    </subcellularLocation>
</comment>
<sequence precursor="true">MNLNKLALILTTSLFSSHLFALESDYNQPIHISSMQQQASLKTNKIVFTKDVLLTQGTIKLTADKLTVIRGEQPNHEVMIAEGNVATFYQTQDDGKPFDAEAKNIVYDVAKGKVTLTTNAQVKQLDSQVNGSKIEYYLDSQELNVNSSQTERVKTIFLPAQFEKDKTTSGKK</sequence>
<organism evidence="6 7">
    <name type="scientific">Psychromonas aquatilis</name>
    <dbReference type="NCBI Taxonomy" id="2005072"/>
    <lineage>
        <taxon>Bacteria</taxon>
        <taxon>Pseudomonadati</taxon>
        <taxon>Pseudomonadota</taxon>
        <taxon>Gammaproteobacteria</taxon>
        <taxon>Alteromonadales</taxon>
        <taxon>Psychromonadaceae</taxon>
        <taxon>Psychromonas</taxon>
    </lineage>
</organism>
<feature type="chain" id="PRO_5044935956" description="Lipopolysaccharide export system protein LptA" evidence="4">
    <location>
        <begin position="22"/>
        <end position="172"/>
    </location>
</feature>
<evidence type="ECO:0000259" key="5">
    <source>
        <dbReference type="Pfam" id="PF03968"/>
    </source>
</evidence>
<dbReference type="PANTHER" id="PTHR36504">
    <property type="entry name" value="LIPOPOLYSACCHARIDE EXPORT SYSTEM PROTEIN LPTA"/>
    <property type="match status" value="1"/>
</dbReference>
<dbReference type="RefSeq" id="WP_341596721.1">
    <property type="nucleotide sequence ID" value="NZ_JBAKAZ010000008.1"/>
</dbReference>
<evidence type="ECO:0000256" key="2">
    <source>
        <dbReference type="ARBA" id="ARBA00022729"/>
    </source>
</evidence>
<proteinExistence type="inferred from homology"/>
<name>A0ABU9GN35_9GAMM</name>
<feature type="signal peptide" evidence="4">
    <location>
        <begin position="1"/>
        <end position="21"/>
    </location>
</feature>
<evidence type="ECO:0000313" key="7">
    <source>
        <dbReference type="Proteomes" id="UP001369082"/>
    </source>
</evidence>
<keyword evidence="2 4" id="KW-0732">Signal</keyword>
<dbReference type="Proteomes" id="UP001369082">
    <property type="component" value="Unassembled WGS sequence"/>
</dbReference>
<dbReference type="InterPro" id="IPR014340">
    <property type="entry name" value="LptA"/>
</dbReference>
<evidence type="ECO:0000256" key="1">
    <source>
        <dbReference type="ARBA" id="ARBA00022448"/>
    </source>
</evidence>
<dbReference type="PANTHER" id="PTHR36504:SF1">
    <property type="entry name" value="LIPOPOLYSACCHARIDE EXPORT SYSTEM PROTEIN LPTA"/>
    <property type="match status" value="1"/>
</dbReference>
<dbReference type="InterPro" id="IPR052037">
    <property type="entry name" value="LPS_export_LptA"/>
</dbReference>
<feature type="domain" description="Organic solvent tolerance-like N-terminal" evidence="5">
    <location>
        <begin position="31"/>
        <end position="141"/>
    </location>
</feature>
<comment type="caution">
    <text evidence="6">The sequence shown here is derived from an EMBL/GenBank/DDBJ whole genome shotgun (WGS) entry which is preliminary data.</text>
</comment>